<dbReference type="InterPro" id="IPR036047">
    <property type="entry name" value="F-box-like_dom_sf"/>
</dbReference>
<dbReference type="SMART" id="SM00367">
    <property type="entry name" value="LRR_CC"/>
    <property type="match status" value="11"/>
</dbReference>
<proteinExistence type="predicted"/>
<dbReference type="Gene3D" id="3.80.10.10">
    <property type="entry name" value="Ribonuclease Inhibitor"/>
    <property type="match status" value="2"/>
</dbReference>
<dbReference type="PANTHER" id="PTHR13382">
    <property type="entry name" value="MITOCHONDRIAL ATP SYNTHASE COUPLING FACTOR B"/>
    <property type="match status" value="1"/>
</dbReference>
<dbReference type="FunFam" id="3.80.10.10:FF:000161">
    <property type="entry name" value="F-box/LRR-repeat protein 17 isoform X1"/>
    <property type="match status" value="1"/>
</dbReference>
<keyword evidence="5" id="KW-1185">Reference proteome</keyword>
<name>A0A553RLT7_9TELE</name>
<evidence type="ECO:0000256" key="1">
    <source>
        <dbReference type="ARBA" id="ARBA00022786"/>
    </source>
</evidence>
<organism evidence="4 5">
    <name type="scientific">Danionella cerebrum</name>
    <dbReference type="NCBI Taxonomy" id="2873325"/>
    <lineage>
        <taxon>Eukaryota</taxon>
        <taxon>Metazoa</taxon>
        <taxon>Chordata</taxon>
        <taxon>Craniata</taxon>
        <taxon>Vertebrata</taxon>
        <taxon>Euteleostomi</taxon>
        <taxon>Actinopterygii</taxon>
        <taxon>Neopterygii</taxon>
        <taxon>Teleostei</taxon>
        <taxon>Ostariophysi</taxon>
        <taxon>Cypriniformes</taxon>
        <taxon>Danionidae</taxon>
        <taxon>Danioninae</taxon>
        <taxon>Danionella</taxon>
    </lineage>
</organism>
<evidence type="ECO:0000259" key="3">
    <source>
        <dbReference type="PROSITE" id="PS50181"/>
    </source>
</evidence>
<dbReference type="PANTHER" id="PTHR13382:SF72">
    <property type="entry name" value="F-BOX AND LEUCINE-RICH REPEAT PROTEIN 17"/>
    <property type="match status" value="1"/>
</dbReference>
<comment type="caution">
    <text evidence="4">The sequence shown here is derived from an EMBL/GenBank/DDBJ whole genome shotgun (WGS) entry which is preliminary data.</text>
</comment>
<sequence>MGHFLSKNGYGLKKKTRTLHKKKKKKKKRRRNCFLRGPCMFCFIVHNPSGSIEDDWPFESEVSKLAERYASLNTPEECARFLLSPGELGALENQSRNLLSKLIGPSALFCSVVPDYSEMVCKRKSGDLERCAPSKQPRCAFQEGMENGGESQRQRPSILQLPSSSSSSTSSCCCQKEGSEEEKATENTDSSHQNEEASSTSSSCCDQEEHNKPSLRNQEASSAGEELKGNQLPSSSSSSSSSSVGQRTNPKASFPSSPSSSSQVYHTEGSEEVKSTETTEASHVNQLPSSILLKVLSHLSVKERCLSVSLVCKYWRDLCLDFQFWKQIDLSGLQQVRDDLLLKIASRRQNVTEINISDCRNVQDHGVCSLASSCTGLVRYTAYRCKQLSDASLSAVAVHCPMLRKVHVGNQDKLTDHALRLLGDHCPELRDVHFGQCYSISDEGLVRLAQGCTKLQRIYMQENKLVTDRSVQAFAENCPDLQFVGFMGCSVTSQGVIHLTRLQQLSSLDLRHISELDNETVMEVVRKCTNLTSLNLCLNWTINDRCVEIIAKEGRRLKELYLVSCKITDHALMAIGQYSSSIETVDAGWCKEITDHGATGIASSSKSLRYLGLMRCDQVNEETVERLVLQYPHIVFSTVMQDCKRTLERAYQMGWCPNNT</sequence>
<dbReference type="SUPFAM" id="SSF81383">
    <property type="entry name" value="F-box domain"/>
    <property type="match status" value="1"/>
</dbReference>
<dbReference type="OrthoDB" id="550575at2759"/>
<feature type="compositionally biased region" description="Basic and acidic residues" evidence="2">
    <location>
        <begin position="268"/>
        <end position="277"/>
    </location>
</feature>
<reference evidence="4 5" key="1">
    <citation type="journal article" date="2019" name="Sci. Data">
        <title>Hybrid genome assembly and annotation of Danionella translucida.</title>
        <authorList>
            <person name="Kadobianskyi M."/>
            <person name="Schulze L."/>
            <person name="Schuelke M."/>
            <person name="Judkewitz B."/>
        </authorList>
    </citation>
    <scope>NUCLEOTIDE SEQUENCE [LARGE SCALE GENOMIC DNA]</scope>
    <source>
        <strain evidence="4 5">Bolton</strain>
    </source>
</reference>
<feature type="compositionally biased region" description="Low complexity" evidence="2">
    <location>
        <begin position="234"/>
        <end position="243"/>
    </location>
</feature>
<keyword evidence="1" id="KW-0833">Ubl conjugation pathway</keyword>
<dbReference type="AlphaFoldDB" id="A0A553RLT7"/>
<accession>A0A553RLT7</accession>
<dbReference type="InterPro" id="IPR057207">
    <property type="entry name" value="FBXL15_LRR"/>
</dbReference>
<dbReference type="FunFam" id="1.20.1280.50:FF:000038">
    <property type="entry name" value="F-box/LRR-repeat protein 17 isoform X3"/>
    <property type="match status" value="1"/>
</dbReference>
<feature type="compositionally biased region" description="Basic and acidic residues" evidence="2">
    <location>
        <begin position="177"/>
        <end position="186"/>
    </location>
</feature>
<evidence type="ECO:0000256" key="2">
    <source>
        <dbReference type="SAM" id="MobiDB-lite"/>
    </source>
</evidence>
<protein>
    <recommendedName>
        <fullName evidence="3">F-box domain-containing protein</fullName>
    </recommendedName>
</protein>
<feature type="domain" description="F-box" evidence="3">
    <location>
        <begin position="281"/>
        <end position="328"/>
    </location>
</feature>
<dbReference type="SMART" id="SM00256">
    <property type="entry name" value="FBOX"/>
    <property type="match status" value="1"/>
</dbReference>
<dbReference type="PROSITE" id="PS50181">
    <property type="entry name" value="FBOX"/>
    <property type="match status" value="1"/>
</dbReference>
<feature type="region of interest" description="Disordered" evidence="2">
    <location>
        <begin position="142"/>
        <end position="281"/>
    </location>
</feature>
<dbReference type="Pfam" id="PF25372">
    <property type="entry name" value="DUF7885"/>
    <property type="match status" value="1"/>
</dbReference>
<dbReference type="InterPro" id="IPR032675">
    <property type="entry name" value="LRR_dom_sf"/>
</dbReference>
<dbReference type="Proteomes" id="UP000316079">
    <property type="component" value="Unassembled WGS sequence"/>
</dbReference>
<dbReference type="InterPro" id="IPR001810">
    <property type="entry name" value="F-box_dom"/>
</dbReference>
<feature type="compositionally biased region" description="Polar residues" evidence="2">
    <location>
        <begin position="149"/>
        <end position="162"/>
    </location>
</feature>
<evidence type="ECO:0000313" key="5">
    <source>
        <dbReference type="Proteomes" id="UP000316079"/>
    </source>
</evidence>
<gene>
    <name evidence="4" type="ORF">DNTS_014542</name>
</gene>
<feature type="compositionally biased region" description="Polar residues" evidence="2">
    <location>
        <begin position="187"/>
        <end position="205"/>
    </location>
</feature>
<dbReference type="CDD" id="cd22092">
    <property type="entry name" value="F-box_FBXO13"/>
    <property type="match status" value="1"/>
</dbReference>
<dbReference type="GO" id="GO:0005737">
    <property type="term" value="C:cytoplasm"/>
    <property type="evidence" value="ECO:0007669"/>
    <property type="project" value="TreeGrafter"/>
</dbReference>
<evidence type="ECO:0000313" key="4">
    <source>
        <dbReference type="EMBL" id="TRZ03149.1"/>
    </source>
</evidence>
<feature type="compositionally biased region" description="Low complexity" evidence="2">
    <location>
        <begin position="253"/>
        <end position="262"/>
    </location>
</feature>
<dbReference type="Pfam" id="PF12937">
    <property type="entry name" value="F-box-like"/>
    <property type="match status" value="1"/>
</dbReference>
<dbReference type="EMBL" id="SRMA01015356">
    <property type="protein sequence ID" value="TRZ03149.1"/>
    <property type="molecule type" value="Genomic_DNA"/>
</dbReference>
<dbReference type="InterPro" id="IPR050648">
    <property type="entry name" value="F-box_LRR-repeat"/>
</dbReference>
<dbReference type="STRING" id="623744.A0A553RLT7"/>
<dbReference type="InterPro" id="IPR006553">
    <property type="entry name" value="Leu-rich_rpt_Cys-con_subtyp"/>
</dbReference>
<dbReference type="SUPFAM" id="SSF52047">
    <property type="entry name" value="RNI-like"/>
    <property type="match status" value="1"/>
</dbReference>